<comment type="similarity">
    <text evidence="1 4">Belongs to the aldehyde dehydrogenase family.</text>
</comment>
<feature type="active site" evidence="3">
    <location>
        <position position="270"/>
    </location>
</feature>
<dbReference type="PROSITE" id="PS00070">
    <property type="entry name" value="ALDEHYDE_DEHYDR_CYS"/>
    <property type="match status" value="1"/>
</dbReference>
<reference evidence="6 7" key="1">
    <citation type="journal article" date="2018" name="Front. Microbiol.">
        <title>Prospects for Fungal Bioremediation of Acidic Radioactive Waste Sites: Characterization and Genome Sequence of Rhodotorula taiwanensis MD1149.</title>
        <authorList>
            <person name="Tkavc R."/>
            <person name="Matrosova V.Y."/>
            <person name="Grichenko O.E."/>
            <person name="Gostincar C."/>
            <person name="Volpe R.P."/>
            <person name="Klimenkova P."/>
            <person name="Gaidamakova E.K."/>
            <person name="Zhou C.E."/>
            <person name="Stewart B.J."/>
            <person name="Lyman M.G."/>
            <person name="Malfatti S.A."/>
            <person name="Rubinfeld B."/>
            <person name="Courtot M."/>
            <person name="Singh J."/>
            <person name="Dalgard C.L."/>
            <person name="Hamilton T."/>
            <person name="Frey K.G."/>
            <person name="Gunde-Cimerman N."/>
            <person name="Dugan L."/>
            <person name="Daly M.J."/>
        </authorList>
    </citation>
    <scope>NUCLEOTIDE SEQUENCE [LARGE SCALE GENOMIC DNA]</scope>
    <source>
        <strain evidence="6 7">MD1149</strain>
    </source>
</reference>
<keyword evidence="7" id="KW-1185">Reference proteome</keyword>
<dbReference type="GO" id="GO:0004030">
    <property type="term" value="F:aldehyde dehydrogenase [NAD(P)+] activity"/>
    <property type="evidence" value="ECO:0007669"/>
    <property type="project" value="UniProtKB-ARBA"/>
</dbReference>
<sequence>MSTNSIASLSFPAGHCVSKAEFSVGLFINGEYSPSANRETIDVYGPATGKVIARVPAGQASDVDRAVDAAQAAYETVWGERCSGRERGRLLMKLADLFDEHADVLASIESMDNGKPFSMARAIDVPEAAACLRYYGGWADKDHGKVIEVDDSKLAFERHEPIGVVGQIIPWNFPLLMFAWKLGPALACGNTIVIKTAESTPLSACYATQLIAKVFPPGVINVVTGYGDPVGTAIASHMRILKVAFTGSTAIGRSIMAAAARSNLKPVTLELGGKSPNIIFDDADLDQAVSWAAFGIYFNAGQACSAGSRIFVQETIYDEFLERLTRTVKALKVAQPFDSDAFVGPATSKLQFDRISAHIQSGKDEGATVHLGGKRHGTEGYFIEPTVFIDVRPEMRIAREEIFGPVVVIQKFSDDDDIVAKANDTIYGLASAVFSRDISHAFNIAKRLHAGSVWINCYNQLNPQVPFGGYKQSGIGRELGQAAIANYTATKSIHVNLTQANPR</sequence>
<dbReference type="FunFam" id="3.40.605.10:FF:000050">
    <property type="entry name" value="Aldehyde dehydrogenase, mitochondrial"/>
    <property type="match status" value="1"/>
</dbReference>
<evidence type="ECO:0000256" key="1">
    <source>
        <dbReference type="ARBA" id="ARBA00009986"/>
    </source>
</evidence>
<evidence type="ECO:0000259" key="5">
    <source>
        <dbReference type="Pfam" id="PF00171"/>
    </source>
</evidence>
<dbReference type="FunFam" id="3.40.309.10:FF:000012">
    <property type="entry name" value="Betaine aldehyde dehydrogenase"/>
    <property type="match status" value="1"/>
</dbReference>
<dbReference type="STRING" id="741276.A0A2S5B177"/>
<feature type="domain" description="Aldehyde dehydrogenase" evidence="5">
    <location>
        <begin position="36"/>
        <end position="493"/>
    </location>
</feature>
<dbReference type="PANTHER" id="PTHR11699">
    <property type="entry name" value="ALDEHYDE DEHYDROGENASE-RELATED"/>
    <property type="match status" value="1"/>
</dbReference>
<dbReference type="FunFam" id="3.40.605.10:FF:000026">
    <property type="entry name" value="Aldehyde dehydrogenase, putative"/>
    <property type="match status" value="1"/>
</dbReference>
<evidence type="ECO:0000256" key="4">
    <source>
        <dbReference type="RuleBase" id="RU003345"/>
    </source>
</evidence>
<comment type="caution">
    <text evidence="6">The sequence shown here is derived from an EMBL/GenBank/DDBJ whole genome shotgun (WGS) entry which is preliminary data.</text>
</comment>
<dbReference type="InterPro" id="IPR015590">
    <property type="entry name" value="Aldehyde_DH_dom"/>
</dbReference>
<evidence type="ECO:0000313" key="6">
    <source>
        <dbReference type="EMBL" id="POY70542.1"/>
    </source>
</evidence>
<protein>
    <recommendedName>
        <fullName evidence="5">Aldehyde dehydrogenase domain-containing protein</fullName>
    </recommendedName>
</protein>
<dbReference type="InterPro" id="IPR016163">
    <property type="entry name" value="Ald_DH_C"/>
</dbReference>
<dbReference type="PROSITE" id="PS00687">
    <property type="entry name" value="ALDEHYDE_DEHYDR_GLU"/>
    <property type="match status" value="1"/>
</dbReference>
<dbReference type="InterPro" id="IPR016162">
    <property type="entry name" value="Ald_DH_N"/>
</dbReference>
<dbReference type="InterPro" id="IPR016161">
    <property type="entry name" value="Ald_DH/histidinol_DH"/>
</dbReference>
<evidence type="ECO:0000313" key="7">
    <source>
        <dbReference type="Proteomes" id="UP000237144"/>
    </source>
</evidence>
<dbReference type="CDD" id="cd07091">
    <property type="entry name" value="ALDH_F1-2_Ald2-like"/>
    <property type="match status" value="1"/>
</dbReference>
<gene>
    <name evidence="6" type="ORF">BMF94_6456</name>
</gene>
<dbReference type="OrthoDB" id="310895at2759"/>
<accession>A0A2S5B177</accession>
<dbReference type="AlphaFoldDB" id="A0A2S5B177"/>
<keyword evidence="2 4" id="KW-0560">Oxidoreductase</keyword>
<proteinExistence type="inferred from homology"/>
<evidence type="ECO:0000256" key="2">
    <source>
        <dbReference type="ARBA" id="ARBA00023002"/>
    </source>
</evidence>
<dbReference type="InterPro" id="IPR029510">
    <property type="entry name" value="Ald_DH_CS_GLU"/>
</dbReference>
<dbReference type="Gene3D" id="3.40.309.10">
    <property type="entry name" value="Aldehyde Dehydrogenase, Chain A, domain 2"/>
    <property type="match status" value="1"/>
</dbReference>
<organism evidence="6 7">
    <name type="scientific">Rhodotorula taiwanensis</name>
    <dbReference type="NCBI Taxonomy" id="741276"/>
    <lineage>
        <taxon>Eukaryota</taxon>
        <taxon>Fungi</taxon>
        <taxon>Dikarya</taxon>
        <taxon>Basidiomycota</taxon>
        <taxon>Pucciniomycotina</taxon>
        <taxon>Microbotryomycetes</taxon>
        <taxon>Sporidiobolales</taxon>
        <taxon>Sporidiobolaceae</taxon>
        <taxon>Rhodotorula</taxon>
    </lineage>
</organism>
<dbReference type="Proteomes" id="UP000237144">
    <property type="component" value="Unassembled WGS sequence"/>
</dbReference>
<dbReference type="SUPFAM" id="SSF53720">
    <property type="entry name" value="ALDH-like"/>
    <property type="match status" value="1"/>
</dbReference>
<dbReference type="Gene3D" id="3.40.605.10">
    <property type="entry name" value="Aldehyde Dehydrogenase, Chain A, domain 1"/>
    <property type="match status" value="1"/>
</dbReference>
<name>A0A2S5B177_9BASI</name>
<dbReference type="InterPro" id="IPR016160">
    <property type="entry name" value="Ald_DH_CS_CYS"/>
</dbReference>
<dbReference type="Pfam" id="PF00171">
    <property type="entry name" value="Aldedh"/>
    <property type="match status" value="1"/>
</dbReference>
<dbReference type="EMBL" id="PJQD01000115">
    <property type="protein sequence ID" value="POY70542.1"/>
    <property type="molecule type" value="Genomic_DNA"/>
</dbReference>
<evidence type="ECO:0000256" key="3">
    <source>
        <dbReference type="PROSITE-ProRule" id="PRU10007"/>
    </source>
</evidence>